<evidence type="ECO:0000313" key="11">
    <source>
        <dbReference type="EMBL" id="GLR48713.1"/>
    </source>
</evidence>
<feature type="transmembrane region" description="Helical" evidence="9">
    <location>
        <begin position="12"/>
        <end position="35"/>
    </location>
</feature>
<evidence type="ECO:0000256" key="7">
    <source>
        <dbReference type="ARBA" id="ARBA00022989"/>
    </source>
</evidence>
<feature type="transmembrane region" description="Helical" evidence="9">
    <location>
        <begin position="186"/>
        <end position="205"/>
    </location>
</feature>
<name>A0ABQ5Z7P6_9SPHN</name>
<dbReference type="EMBL" id="BSOO01000036">
    <property type="protein sequence ID" value="GLR48713.1"/>
    <property type="molecule type" value="Genomic_DNA"/>
</dbReference>
<feature type="transmembrane region" description="Helical" evidence="9">
    <location>
        <begin position="233"/>
        <end position="254"/>
    </location>
</feature>
<evidence type="ECO:0000256" key="6">
    <source>
        <dbReference type="ARBA" id="ARBA00022847"/>
    </source>
</evidence>
<dbReference type="InterPro" id="IPR020846">
    <property type="entry name" value="MFS_dom"/>
</dbReference>
<dbReference type="SUPFAM" id="SSF103473">
    <property type="entry name" value="MFS general substrate transporter"/>
    <property type="match status" value="1"/>
</dbReference>
<sequence length="423" mass="44025">MDEGEQRPKLTTGGLVAVGLGNALAFYDLIIFSVFAVQISKVIYPPGDPATELMLTLGTFALGFLTRPLGAVVIGRFGDRKGRKPAMLLSFSLAGTAVLAQALVPPYAAIGIAAPLIMLALRMILGFAIGGEVGPSTAYLVECAPPAKRGTIVSVQFATQEAASLVAGIVGFVLAGMLSAAALEAWGWRVAMGIGALIVPFGLWARSRLEETLHVAQAETDSVEEHGRSPGRLALLGFIMISSATVATYGLQYLNTYAQRQLGLPVQEAFTATIFYGLAAVIFNLGGGWLSDRYGRKPVMIGGMAVLALGLLPAFVLLNASPTTLTLLLVSFTLSIPNAIGPAAAVVGLTEALPPRARSANLAIPYALGVAVFGGSAQFIIAWLLKATADPLAPAYYVTAIVLVGLTAMAMMPETAPVRRKKA</sequence>
<feature type="transmembrane region" description="Helical" evidence="9">
    <location>
        <begin position="362"/>
        <end position="383"/>
    </location>
</feature>
<evidence type="ECO:0000256" key="2">
    <source>
        <dbReference type="ARBA" id="ARBA00008240"/>
    </source>
</evidence>
<feature type="transmembrane region" description="Helical" evidence="9">
    <location>
        <begin position="395"/>
        <end position="412"/>
    </location>
</feature>
<feature type="transmembrane region" description="Helical" evidence="9">
    <location>
        <begin position="116"/>
        <end position="141"/>
    </location>
</feature>
<evidence type="ECO:0000313" key="12">
    <source>
        <dbReference type="Proteomes" id="UP001156703"/>
    </source>
</evidence>
<feature type="domain" description="Major facilitator superfamily (MFS) profile" evidence="10">
    <location>
        <begin position="14"/>
        <end position="416"/>
    </location>
</feature>
<keyword evidence="6" id="KW-0769">Symport</keyword>
<dbReference type="InterPro" id="IPR005829">
    <property type="entry name" value="Sugar_transporter_CS"/>
</dbReference>
<dbReference type="PROSITE" id="PS50850">
    <property type="entry name" value="MFS"/>
    <property type="match status" value="1"/>
</dbReference>
<comment type="caution">
    <text evidence="11">The sequence shown here is derived from an EMBL/GenBank/DDBJ whole genome shotgun (WGS) entry which is preliminary data.</text>
</comment>
<keyword evidence="8 9" id="KW-0472">Membrane</keyword>
<proteinExistence type="inferred from homology"/>
<gene>
    <name evidence="11" type="primary">citA</name>
    <name evidence="11" type="ORF">GCM10007925_24330</name>
</gene>
<keyword evidence="12" id="KW-1185">Reference proteome</keyword>
<dbReference type="InterPro" id="IPR011701">
    <property type="entry name" value="MFS"/>
</dbReference>
<evidence type="ECO:0000256" key="9">
    <source>
        <dbReference type="SAM" id="Phobius"/>
    </source>
</evidence>
<protein>
    <submittedName>
        <fullName evidence="11">MFS transporter</fullName>
    </submittedName>
</protein>
<feature type="transmembrane region" description="Helical" evidence="9">
    <location>
        <begin position="162"/>
        <end position="180"/>
    </location>
</feature>
<evidence type="ECO:0000256" key="4">
    <source>
        <dbReference type="ARBA" id="ARBA00022475"/>
    </source>
</evidence>
<dbReference type="InterPro" id="IPR005828">
    <property type="entry name" value="MFS_sugar_transport-like"/>
</dbReference>
<feature type="transmembrane region" description="Helical" evidence="9">
    <location>
        <begin position="55"/>
        <end position="74"/>
    </location>
</feature>
<keyword evidence="7 9" id="KW-1133">Transmembrane helix</keyword>
<dbReference type="Proteomes" id="UP001156703">
    <property type="component" value="Unassembled WGS sequence"/>
</dbReference>
<evidence type="ECO:0000256" key="5">
    <source>
        <dbReference type="ARBA" id="ARBA00022692"/>
    </source>
</evidence>
<dbReference type="PROSITE" id="PS00216">
    <property type="entry name" value="SUGAR_TRANSPORT_1"/>
    <property type="match status" value="1"/>
</dbReference>
<feature type="transmembrane region" description="Helical" evidence="9">
    <location>
        <begin position="274"/>
        <end position="291"/>
    </location>
</feature>
<feature type="transmembrane region" description="Helical" evidence="9">
    <location>
        <begin position="298"/>
        <end position="318"/>
    </location>
</feature>
<reference evidence="12" key="1">
    <citation type="journal article" date="2019" name="Int. J. Syst. Evol. Microbiol.">
        <title>The Global Catalogue of Microorganisms (GCM) 10K type strain sequencing project: providing services to taxonomists for standard genome sequencing and annotation.</title>
        <authorList>
            <consortium name="The Broad Institute Genomics Platform"/>
            <consortium name="The Broad Institute Genome Sequencing Center for Infectious Disease"/>
            <person name="Wu L."/>
            <person name="Ma J."/>
        </authorList>
    </citation>
    <scope>NUCLEOTIDE SEQUENCE [LARGE SCALE GENOMIC DNA]</scope>
    <source>
        <strain evidence="12">NBRC 102146</strain>
    </source>
</reference>
<keyword evidence="4" id="KW-1003">Cell membrane</keyword>
<evidence type="ECO:0000256" key="3">
    <source>
        <dbReference type="ARBA" id="ARBA00022448"/>
    </source>
</evidence>
<dbReference type="PANTHER" id="PTHR43528:SF3">
    <property type="entry name" value="CITRATE-PROTON SYMPORTER"/>
    <property type="match status" value="1"/>
</dbReference>
<feature type="transmembrane region" description="Helical" evidence="9">
    <location>
        <begin position="324"/>
        <end position="350"/>
    </location>
</feature>
<dbReference type="Pfam" id="PF07690">
    <property type="entry name" value="MFS_1"/>
    <property type="match status" value="1"/>
</dbReference>
<dbReference type="Pfam" id="PF00083">
    <property type="entry name" value="Sugar_tr"/>
    <property type="match status" value="1"/>
</dbReference>
<evidence type="ECO:0000259" key="10">
    <source>
        <dbReference type="PROSITE" id="PS50850"/>
    </source>
</evidence>
<evidence type="ECO:0000256" key="8">
    <source>
        <dbReference type="ARBA" id="ARBA00023136"/>
    </source>
</evidence>
<dbReference type="PANTHER" id="PTHR43528">
    <property type="entry name" value="ALPHA-KETOGLUTARATE PERMEASE"/>
    <property type="match status" value="1"/>
</dbReference>
<organism evidence="11 12">
    <name type="scientific">Sphingomonas astaxanthinifaciens DSM 22298</name>
    <dbReference type="NCBI Taxonomy" id="1123267"/>
    <lineage>
        <taxon>Bacteria</taxon>
        <taxon>Pseudomonadati</taxon>
        <taxon>Pseudomonadota</taxon>
        <taxon>Alphaproteobacteria</taxon>
        <taxon>Sphingomonadales</taxon>
        <taxon>Sphingomonadaceae</taxon>
        <taxon>Sphingomonas</taxon>
    </lineage>
</organism>
<comment type="subcellular location">
    <subcellularLocation>
        <location evidence="1">Cell membrane</location>
        <topology evidence="1">Multi-pass membrane protein</topology>
    </subcellularLocation>
</comment>
<keyword evidence="3" id="KW-0813">Transport</keyword>
<dbReference type="PROSITE" id="PS00217">
    <property type="entry name" value="SUGAR_TRANSPORT_2"/>
    <property type="match status" value="1"/>
</dbReference>
<dbReference type="InterPro" id="IPR036259">
    <property type="entry name" value="MFS_trans_sf"/>
</dbReference>
<dbReference type="Gene3D" id="1.20.1250.20">
    <property type="entry name" value="MFS general substrate transporter like domains"/>
    <property type="match status" value="2"/>
</dbReference>
<feature type="transmembrane region" description="Helical" evidence="9">
    <location>
        <begin position="86"/>
        <end position="104"/>
    </location>
</feature>
<dbReference type="InterPro" id="IPR051084">
    <property type="entry name" value="H+-coupled_symporters"/>
</dbReference>
<evidence type="ECO:0000256" key="1">
    <source>
        <dbReference type="ARBA" id="ARBA00004651"/>
    </source>
</evidence>
<comment type="similarity">
    <text evidence="2">Belongs to the major facilitator superfamily. Metabolite:H+ Symporter (MHS) family (TC 2.A.1.6) family.</text>
</comment>
<accession>A0ABQ5Z7P6</accession>
<keyword evidence="5 9" id="KW-0812">Transmembrane</keyword>